<dbReference type="Gene3D" id="2.40.30.170">
    <property type="match status" value="1"/>
</dbReference>
<evidence type="ECO:0000259" key="11">
    <source>
        <dbReference type="Pfam" id="PF25994"/>
    </source>
</evidence>
<keyword evidence="5 9" id="KW-0997">Cell inner membrane</keyword>
<keyword evidence="3 9" id="KW-0813">Transport</keyword>
<reference evidence="13 14" key="1">
    <citation type="journal article" date="2013" name="Antonie Van Leeuwenhoek">
        <title>Dongia rigui sp. nov., isolated from freshwater of a large wetland in Korea.</title>
        <authorList>
            <person name="Baik K.S."/>
            <person name="Hwang Y.M."/>
            <person name="Choi J.S."/>
            <person name="Kwon J."/>
            <person name="Seong C.N."/>
        </authorList>
    </citation>
    <scope>NUCLEOTIDE SEQUENCE [LARGE SCALE GENOMIC DNA]</scope>
    <source>
        <strain evidence="13 14">04SU4-P</strain>
    </source>
</reference>
<protein>
    <recommendedName>
        <fullName evidence="9">Membrane fusion protein (MFP) family protein</fullName>
    </recommendedName>
</protein>
<evidence type="ECO:0000256" key="10">
    <source>
        <dbReference type="SAM" id="Coils"/>
    </source>
</evidence>
<dbReference type="Proteomes" id="UP001271769">
    <property type="component" value="Unassembled WGS sequence"/>
</dbReference>
<evidence type="ECO:0000256" key="5">
    <source>
        <dbReference type="ARBA" id="ARBA00022519"/>
    </source>
</evidence>
<evidence type="ECO:0000256" key="3">
    <source>
        <dbReference type="ARBA" id="ARBA00022448"/>
    </source>
</evidence>
<dbReference type="Pfam" id="PF25994">
    <property type="entry name" value="HH_AprE"/>
    <property type="match status" value="1"/>
</dbReference>
<feature type="domain" description="AprE-like beta-barrel" evidence="12">
    <location>
        <begin position="359"/>
        <end position="452"/>
    </location>
</feature>
<evidence type="ECO:0000256" key="1">
    <source>
        <dbReference type="ARBA" id="ARBA00004377"/>
    </source>
</evidence>
<dbReference type="InterPro" id="IPR010129">
    <property type="entry name" value="T1SS_HlyD"/>
</dbReference>
<feature type="domain" description="AprE-like long alpha-helical hairpin" evidence="11">
    <location>
        <begin position="174"/>
        <end position="315"/>
    </location>
</feature>
<dbReference type="InterPro" id="IPR058982">
    <property type="entry name" value="Beta-barrel_AprE"/>
</dbReference>
<sequence>MSTDNVVALPTSRVRTAMGKMGGRLGGIFAPDGYEQEFLPAAVEVLETPPSPLGRAVALAISAFVGLALLWACVGEIDIVAVGQGKIVPSGRTKVIQAFETGVVTNIAVEEGQHVEKGALLIELDSTLTGADTDRLTQELTARRLDVARLRSVLGLPGGEALDDTRAAGGFDEANLALARSFRSTQLGEQEEKLAALARELERQRAGAVGTRAEIAKIEAQLPLKREQVEARRGLLEKGLTPKQQFLEMQQELIAMEGEASVAKARASEAQAGIATIQRQIAQATEEFERDRLKELTEAESQAAQLTEELKKATQRQALQRLTAPVAGTVQQLQLHTIGGVVEPAKPLMIVVPEDAGIEIEAEIENKDIGFVREGQEAIVKLDAFPFTRYGTLTGHVVTISGDAVEQQGGDGQPSRLIYTTRVRLEKDTIDADGRDVQLTPGMVAAVEIKTGTRKLIEYVLSPLIRMGDEAGRER</sequence>
<keyword evidence="6" id="KW-0812">Transmembrane</keyword>
<comment type="caution">
    <text evidence="13">The sequence shown here is derived from an EMBL/GenBank/DDBJ whole genome shotgun (WGS) entry which is preliminary data.</text>
</comment>
<feature type="coiled-coil region" evidence="10">
    <location>
        <begin position="267"/>
        <end position="316"/>
    </location>
</feature>
<evidence type="ECO:0000256" key="2">
    <source>
        <dbReference type="ARBA" id="ARBA00009477"/>
    </source>
</evidence>
<comment type="subcellular location">
    <subcellularLocation>
        <location evidence="1 9">Cell inner membrane</location>
        <topology evidence="1 9">Single-pass membrane protein</topology>
    </subcellularLocation>
</comment>
<keyword evidence="10" id="KW-0175">Coiled coil</keyword>
<dbReference type="PANTHER" id="PTHR30386">
    <property type="entry name" value="MEMBRANE FUSION SUBUNIT OF EMRAB-TOLC MULTIDRUG EFFLUX PUMP"/>
    <property type="match status" value="1"/>
</dbReference>
<dbReference type="NCBIfam" id="TIGR01843">
    <property type="entry name" value="type_I_hlyD"/>
    <property type="match status" value="1"/>
</dbReference>
<keyword evidence="4 9" id="KW-1003">Cell membrane</keyword>
<evidence type="ECO:0000313" key="14">
    <source>
        <dbReference type="Proteomes" id="UP001271769"/>
    </source>
</evidence>
<evidence type="ECO:0000313" key="13">
    <source>
        <dbReference type="EMBL" id="MDY0870631.1"/>
    </source>
</evidence>
<dbReference type="InterPro" id="IPR058781">
    <property type="entry name" value="HH_AprE-like"/>
</dbReference>
<keyword evidence="7" id="KW-1133">Transmembrane helix</keyword>
<dbReference type="InterPro" id="IPR050739">
    <property type="entry name" value="MFP"/>
</dbReference>
<dbReference type="SUPFAM" id="SSF111369">
    <property type="entry name" value="HlyD-like secretion proteins"/>
    <property type="match status" value="1"/>
</dbReference>
<evidence type="ECO:0000256" key="4">
    <source>
        <dbReference type="ARBA" id="ARBA00022475"/>
    </source>
</evidence>
<dbReference type="Pfam" id="PF26002">
    <property type="entry name" value="Beta-barrel_AprE"/>
    <property type="match status" value="1"/>
</dbReference>
<keyword evidence="14" id="KW-1185">Reference proteome</keyword>
<dbReference type="PROSITE" id="PS00543">
    <property type="entry name" value="HLYD_FAMILY"/>
    <property type="match status" value="1"/>
</dbReference>
<dbReference type="InterPro" id="IPR006144">
    <property type="entry name" value="Secretion_HlyD_CS"/>
</dbReference>
<evidence type="ECO:0000256" key="8">
    <source>
        <dbReference type="ARBA" id="ARBA00023136"/>
    </source>
</evidence>
<evidence type="ECO:0000259" key="12">
    <source>
        <dbReference type="Pfam" id="PF26002"/>
    </source>
</evidence>
<accession>A0ABU5DVK4</accession>
<evidence type="ECO:0000256" key="9">
    <source>
        <dbReference type="RuleBase" id="RU365093"/>
    </source>
</evidence>
<evidence type="ECO:0000256" key="6">
    <source>
        <dbReference type="ARBA" id="ARBA00022692"/>
    </source>
</evidence>
<comment type="similarity">
    <text evidence="2 9">Belongs to the membrane fusion protein (MFP) (TC 8.A.1) family.</text>
</comment>
<dbReference type="Gene3D" id="2.40.50.100">
    <property type="match status" value="1"/>
</dbReference>
<dbReference type="RefSeq" id="WP_320498924.1">
    <property type="nucleotide sequence ID" value="NZ_JAXCLX010000001.1"/>
</dbReference>
<proteinExistence type="inferred from homology"/>
<evidence type="ECO:0000256" key="7">
    <source>
        <dbReference type="ARBA" id="ARBA00022989"/>
    </source>
</evidence>
<keyword evidence="8" id="KW-0472">Membrane</keyword>
<name>A0ABU5DVK4_9PROT</name>
<dbReference type="EMBL" id="JAXCLX010000001">
    <property type="protein sequence ID" value="MDY0870631.1"/>
    <property type="molecule type" value="Genomic_DNA"/>
</dbReference>
<dbReference type="PANTHER" id="PTHR30386:SF27">
    <property type="entry name" value="MEMBRANE FUSION PROTEIN (MFP) FAMILY PROTEIN"/>
    <property type="match status" value="1"/>
</dbReference>
<dbReference type="PRINTS" id="PR01490">
    <property type="entry name" value="RTXTOXIND"/>
</dbReference>
<organism evidence="13 14">
    <name type="scientific">Dongia rigui</name>
    <dbReference type="NCBI Taxonomy" id="940149"/>
    <lineage>
        <taxon>Bacteria</taxon>
        <taxon>Pseudomonadati</taxon>
        <taxon>Pseudomonadota</taxon>
        <taxon>Alphaproteobacteria</taxon>
        <taxon>Rhodospirillales</taxon>
        <taxon>Dongiaceae</taxon>
        <taxon>Dongia</taxon>
    </lineage>
</organism>
<gene>
    <name evidence="13" type="ORF">SMD31_01800</name>
</gene>